<evidence type="ECO:0000313" key="3">
    <source>
        <dbReference type="EMBL" id="CAB4187967.1"/>
    </source>
</evidence>
<evidence type="ECO:0000313" key="2">
    <source>
        <dbReference type="EMBL" id="CAB4178214.1"/>
    </source>
</evidence>
<gene>
    <name evidence="2" type="ORF">UFOVP1012_40</name>
    <name evidence="3" type="ORF">UFOVP1164_35</name>
    <name evidence="4" type="ORF">UFOVP1614_44</name>
    <name evidence="1" type="ORF">UFOVP508_33</name>
</gene>
<organism evidence="4">
    <name type="scientific">uncultured Caudovirales phage</name>
    <dbReference type="NCBI Taxonomy" id="2100421"/>
    <lineage>
        <taxon>Viruses</taxon>
        <taxon>Duplodnaviria</taxon>
        <taxon>Heunggongvirae</taxon>
        <taxon>Uroviricota</taxon>
        <taxon>Caudoviricetes</taxon>
        <taxon>Peduoviridae</taxon>
        <taxon>Maltschvirus</taxon>
        <taxon>Maltschvirus maltsch</taxon>
    </lineage>
</organism>
<dbReference type="EMBL" id="LR796965">
    <property type="protein sequence ID" value="CAB4178214.1"/>
    <property type="molecule type" value="Genomic_DNA"/>
</dbReference>
<proteinExistence type="predicted"/>
<reference evidence="4" key="1">
    <citation type="submission" date="2020-05" db="EMBL/GenBank/DDBJ databases">
        <authorList>
            <person name="Chiriac C."/>
            <person name="Salcher M."/>
            <person name="Ghai R."/>
            <person name="Kavagutti S V."/>
        </authorList>
    </citation>
    <scope>NUCLEOTIDE SEQUENCE</scope>
</reference>
<dbReference type="EMBL" id="LR797477">
    <property type="protein sequence ID" value="CAB4219387.1"/>
    <property type="molecule type" value="Genomic_DNA"/>
</dbReference>
<name>A0A6J5SYB6_9CAUD</name>
<protein>
    <submittedName>
        <fullName evidence="4">Uncharacterized protein</fullName>
    </submittedName>
</protein>
<evidence type="ECO:0000313" key="1">
    <source>
        <dbReference type="EMBL" id="CAB4147494.1"/>
    </source>
</evidence>
<dbReference type="EMBL" id="LR796494">
    <property type="protein sequence ID" value="CAB4147494.1"/>
    <property type="molecule type" value="Genomic_DNA"/>
</dbReference>
<accession>A0A6J5SYB6</accession>
<evidence type="ECO:0000313" key="4">
    <source>
        <dbReference type="EMBL" id="CAB4219387.1"/>
    </source>
</evidence>
<dbReference type="EMBL" id="LR797119">
    <property type="protein sequence ID" value="CAB4187967.1"/>
    <property type="molecule type" value="Genomic_DNA"/>
</dbReference>
<sequence length="94" mass="11071">MSYYLREFPDYDSTLPSLDGFIDNSWRHNTCPSMINTIFDLELFCEYEDPSFRESEGKKFALYNTTKDDGIMFITESDSIDEIKEAITQWIKLS</sequence>